<keyword evidence="2 5" id="KW-0812">Transmembrane</keyword>
<dbReference type="AlphaFoldDB" id="A0A9X1LMI6"/>
<dbReference type="GO" id="GO:0005886">
    <property type="term" value="C:plasma membrane"/>
    <property type="evidence" value="ECO:0007669"/>
    <property type="project" value="UniProtKB-SubCell"/>
</dbReference>
<dbReference type="SUPFAM" id="SSF103473">
    <property type="entry name" value="MFS general substrate transporter"/>
    <property type="match status" value="2"/>
</dbReference>
<evidence type="ECO:0000256" key="2">
    <source>
        <dbReference type="ARBA" id="ARBA00022692"/>
    </source>
</evidence>
<feature type="transmembrane region" description="Helical" evidence="5">
    <location>
        <begin position="344"/>
        <end position="364"/>
    </location>
</feature>
<feature type="transmembrane region" description="Helical" evidence="5">
    <location>
        <begin position="85"/>
        <end position="104"/>
    </location>
</feature>
<feature type="transmembrane region" description="Helical" evidence="5">
    <location>
        <begin position="444"/>
        <end position="469"/>
    </location>
</feature>
<evidence type="ECO:0000313" key="8">
    <source>
        <dbReference type="Proteomes" id="UP001139289"/>
    </source>
</evidence>
<feature type="transmembrane region" description="Helical" evidence="5">
    <location>
        <begin position="210"/>
        <end position="229"/>
    </location>
</feature>
<feature type="transmembrane region" description="Helical" evidence="5">
    <location>
        <begin position="143"/>
        <end position="165"/>
    </location>
</feature>
<feature type="transmembrane region" description="Helical" evidence="5">
    <location>
        <begin position="235"/>
        <end position="257"/>
    </location>
</feature>
<dbReference type="CDD" id="cd17321">
    <property type="entry name" value="MFS_MMR_MDR_like"/>
    <property type="match status" value="1"/>
</dbReference>
<proteinExistence type="predicted"/>
<comment type="caution">
    <text evidence="7">The sequence shown here is derived from an EMBL/GenBank/DDBJ whole genome shotgun (WGS) entry which is preliminary data.</text>
</comment>
<reference evidence="7" key="1">
    <citation type="submission" date="2021-04" db="EMBL/GenBank/DDBJ databases">
        <title>Microbacterium tenobrionis sp. nov. and Microbacterium allomyrinae sp. nov., isolated from larvae of Tenobrio molitor and Allomyrina dichotoma, respectively.</title>
        <authorList>
            <person name="Lee S.D."/>
        </authorList>
    </citation>
    <scope>NUCLEOTIDE SEQUENCE</scope>
    <source>
        <strain evidence="7">YMB-B2</strain>
    </source>
</reference>
<feature type="transmembrane region" description="Helical" evidence="5">
    <location>
        <begin position="177"/>
        <end position="198"/>
    </location>
</feature>
<dbReference type="PANTHER" id="PTHR42718">
    <property type="entry name" value="MAJOR FACILITATOR SUPERFAMILY MULTIDRUG TRANSPORTER MFSC"/>
    <property type="match status" value="1"/>
</dbReference>
<dbReference type="Proteomes" id="UP001139289">
    <property type="component" value="Unassembled WGS sequence"/>
</dbReference>
<dbReference type="PANTHER" id="PTHR42718:SF39">
    <property type="entry name" value="ACTINORHODIN TRANSPORTER-RELATED"/>
    <property type="match status" value="1"/>
</dbReference>
<keyword evidence="8" id="KW-1185">Reference proteome</keyword>
<dbReference type="RefSeq" id="WP_227529646.1">
    <property type="nucleotide sequence ID" value="NZ_JAGTTM010000001.1"/>
</dbReference>
<evidence type="ECO:0000256" key="1">
    <source>
        <dbReference type="ARBA" id="ARBA00004651"/>
    </source>
</evidence>
<dbReference type="InterPro" id="IPR036259">
    <property type="entry name" value="MFS_trans_sf"/>
</dbReference>
<name>A0A9X1LMI6_9MICO</name>
<feature type="transmembrane region" description="Helical" evidence="5">
    <location>
        <begin position="278"/>
        <end position="304"/>
    </location>
</feature>
<protein>
    <submittedName>
        <fullName evidence="7">MFS transporter</fullName>
    </submittedName>
</protein>
<dbReference type="Pfam" id="PF07690">
    <property type="entry name" value="MFS_1"/>
    <property type="match status" value="2"/>
</dbReference>
<feature type="transmembrane region" description="Helical" evidence="5">
    <location>
        <begin position="110"/>
        <end position="131"/>
    </location>
</feature>
<evidence type="ECO:0000259" key="6">
    <source>
        <dbReference type="PROSITE" id="PS50850"/>
    </source>
</evidence>
<gene>
    <name evidence="7" type="ORF">KEC56_02325</name>
</gene>
<comment type="subcellular location">
    <subcellularLocation>
        <location evidence="1">Cell membrane</location>
        <topology evidence="1">Multi-pass membrane protein</topology>
    </subcellularLocation>
</comment>
<feature type="transmembrane region" description="Helical" evidence="5">
    <location>
        <begin position="54"/>
        <end position="73"/>
    </location>
</feature>
<evidence type="ECO:0000256" key="4">
    <source>
        <dbReference type="ARBA" id="ARBA00023136"/>
    </source>
</evidence>
<feature type="transmembrane region" description="Helical" evidence="5">
    <location>
        <begin position="370"/>
        <end position="396"/>
    </location>
</feature>
<dbReference type="PROSITE" id="PS50850">
    <property type="entry name" value="MFS"/>
    <property type="match status" value="1"/>
</dbReference>
<dbReference type="GO" id="GO:0022857">
    <property type="term" value="F:transmembrane transporter activity"/>
    <property type="evidence" value="ECO:0007669"/>
    <property type="project" value="InterPro"/>
</dbReference>
<dbReference type="InterPro" id="IPR011701">
    <property type="entry name" value="MFS"/>
</dbReference>
<evidence type="ECO:0000256" key="3">
    <source>
        <dbReference type="ARBA" id="ARBA00022989"/>
    </source>
</evidence>
<feature type="transmembrane region" description="Helical" evidence="5">
    <location>
        <begin position="417"/>
        <end position="438"/>
    </location>
</feature>
<feature type="transmembrane region" description="Helical" evidence="5">
    <location>
        <begin position="310"/>
        <end position="332"/>
    </location>
</feature>
<sequence length="481" mass="48995">MTQTGTTISPAKLGLAWAVVAVVLLGDLLDLLDSLVTTIAGPSIVRDLGGGDEFIQWLAAGYTLAMAAGLLIGARLGDMFGRKRMFLTGITGFTLASLLAALAVSPEMLVAVRIAQGSVGAMMVPQALGLIKQSFPPDKVGVAFGLTGPVLALGGVAGPIVAGWLVDANYFGWGWRMIFAINVPVGIAIIIAGAIILPASTPDRSIRLDVGGALLAAVGMGAVVFGLVHGRDYDWAWWVIAIIVAGVACLIAFALTQRVRGRAGNPTLVTPSLFSKRAFLAGLGVGACFFGAMMGSSLMFALFFQLGMGLSPLQAGLAAAPQAVGMIVGFVLSQVFGLSRRTMFIGFGAVALGFAALIVLTTTIGGTLTVWPLLLPLGIVGIGMGLAIAPFFDIVLAGVDDSEVGSASGSLTAVQQLGNAVGVAALGTIFFTALTGAAVDEAAYAHALSITLGWAIGLVVLVAAITALLPRRARENAVPTH</sequence>
<feature type="domain" description="Major facilitator superfamily (MFS) profile" evidence="6">
    <location>
        <begin position="19"/>
        <end position="475"/>
    </location>
</feature>
<evidence type="ECO:0000313" key="7">
    <source>
        <dbReference type="EMBL" id="MCC2028373.1"/>
    </source>
</evidence>
<organism evidence="7 8">
    <name type="scientific">Microbacterium tenebrionis</name>
    <dbReference type="NCBI Taxonomy" id="2830665"/>
    <lineage>
        <taxon>Bacteria</taxon>
        <taxon>Bacillati</taxon>
        <taxon>Actinomycetota</taxon>
        <taxon>Actinomycetes</taxon>
        <taxon>Micrococcales</taxon>
        <taxon>Microbacteriaceae</taxon>
        <taxon>Microbacterium</taxon>
    </lineage>
</organism>
<dbReference type="InterPro" id="IPR020846">
    <property type="entry name" value="MFS_dom"/>
</dbReference>
<accession>A0A9X1LMI6</accession>
<evidence type="ECO:0000256" key="5">
    <source>
        <dbReference type="SAM" id="Phobius"/>
    </source>
</evidence>
<keyword evidence="3 5" id="KW-1133">Transmembrane helix</keyword>
<keyword evidence="4 5" id="KW-0472">Membrane</keyword>
<dbReference type="Gene3D" id="1.20.1720.10">
    <property type="entry name" value="Multidrug resistance protein D"/>
    <property type="match status" value="1"/>
</dbReference>
<dbReference type="EMBL" id="JAGTTM010000001">
    <property type="protein sequence ID" value="MCC2028373.1"/>
    <property type="molecule type" value="Genomic_DNA"/>
</dbReference>
<dbReference type="Gene3D" id="1.20.1250.20">
    <property type="entry name" value="MFS general substrate transporter like domains"/>
    <property type="match status" value="1"/>
</dbReference>
<feature type="transmembrane region" description="Helical" evidence="5">
    <location>
        <begin position="12"/>
        <end position="29"/>
    </location>
</feature>